<comment type="similarity">
    <text evidence="2 5">Belongs to the GRF family.</text>
</comment>
<dbReference type="PaxDb" id="4081-Solyc08g068760.1.1"/>
<dbReference type="InterPro" id="IPR031137">
    <property type="entry name" value="GRF"/>
</dbReference>
<dbReference type="Gramene" id="Solyc08g068760.1.1">
    <property type="protein sequence ID" value="Solyc08g068760.1.1.1"/>
    <property type="gene ID" value="Solyc08g068760.1"/>
</dbReference>
<dbReference type="Pfam" id="PF08879">
    <property type="entry name" value="WRC"/>
    <property type="match status" value="1"/>
</dbReference>
<feature type="domain" description="QLQ" evidence="6">
    <location>
        <begin position="47"/>
        <end position="82"/>
    </location>
</feature>
<dbReference type="InParanoid" id="A0A3Q7ILA5"/>
<comment type="caution">
    <text evidence="4">Lacks conserved residue(s) required for the propagation of feature annotation.</text>
</comment>
<evidence type="ECO:0000256" key="4">
    <source>
        <dbReference type="PROSITE-ProRule" id="PRU01002"/>
    </source>
</evidence>
<dbReference type="GO" id="GO:0006355">
    <property type="term" value="P:regulation of DNA-templated transcription"/>
    <property type="evidence" value="ECO:0007669"/>
    <property type="project" value="InterPro"/>
</dbReference>
<keyword evidence="3 5" id="KW-0539">Nucleus</keyword>
<dbReference type="Proteomes" id="UP000004994">
    <property type="component" value="Chromosome 8"/>
</dbReference>
<dbReference type="GO" id="GO:0006351">
    <property type="term" value="P:DNA-templated transcription"/>
    <property type="evidence" value="ECO:0007669"/>
    <property type="project" value="UniProtKB-UniRule"/>
</dbReference>
<dbReference type="STRING" id="4081.A0A3Q7ILA5"/>
<evidence type="ECO:0000256" key="5">
    <source>
        <dbReference type="RuleBase" id="RU367127"/>
    </source>
</evidence>
<dbReference type="InterPro" id="IPR014978">
    <property type="entry name" value="Gln-Leu-Gln_QLQ"/>
</dbReference>
<dbReference type="InterPro" id="IPR014977">
    <property type="entry name" value="WRC_dom"/>
</dbReference>
<dbReference type="GO" id="GO:0005524">
    <property type="term" value="F:ATP binding"/>
    <property type="evidence" value="ECO:0007669"/>
    <property type="project" value="UniProtKB-UniRule"/>
</dbReference>
<evidence type="ECO:0000259" key="6">
    <source>
        <dbReference type="PROSITE" id="PS51666"/>
    </source>
</evidence>
<dbReference type="PANTHER" id="PTHR31602:SF101">
    <property type="entry name" value="GROWTH-REGULATING FACTOR 7"/>
    <property type="match status" value="1"/>
</dbReference>
<comment type="domain">
    <text evidence="5">The QLQ domain and WRC domain may be involved in protein-protein interaction and DNA-binding, respectively.</text>
</comment>
<dbReference type="EnsemblPlants" id="Solyc08g068760.1.1">
    <property type="protein sequence ID" value="Solyc08g068760.1.1.1"/>
    <property type="gene ID" value="Solyc08g068760.1"/>
</dbReference>
<protein>
    <recommendedName>
        <fullName evidence="5">Growth-regulating factor</fullName>
    </recommendedName>
</protein>
<dbReference type="GO" id="GO:0099402">
    <property type="term" value="P:plant organ development"/>
    <property type="evidence" value="ECO:0007669"/>
    <property type="project" value="UniProtKB-ARBA"/>
</dbReference>
<dbReference type="SMART" id="SM00951">
    <property type="entry name" value="QLQ"/>
    <property type="match status" value="1"/>
</dbReference>
<comment type="function">
    <text evidence="5">Transcription activator.</text>
</comment>
<keyword evidence="5" id="KW-0804">Transcription</keyword>
<dbReference type="PANTHER" id="PTHR31602">
    <property type="entry name" value="GROWTH-REGULATING FACTOR 5"/>
    <property type="match status" value="1"/>
</dbReference>
<proteinExistence type="inferred from homology"/>
<comment type="subcellular location">
    <subcellularLocation>
        <location evidence="1 5">Nucleus</location>
    </subcellularLocation>
</comment>
<reference evidence="8" key="2">
    <citation type="submission" date="2019-01" db="UniProtKB">
        <authorList>
            <consortium name="EnsemblPlants"/>
        </authorList>
    </citation>
    <scope>IDENTIFICATION</scope>
    <source>
        <strain evidence="8">cv. Heinz 1706</strain>
    </source>
</reference>
<evidence type="ECO:0000256" key="2">
    <source>
        <dbReference type="ARBA" id="ARBA00008122"/>
    </source>
</evidence>
<dbReference type="AlphaFoldDB" id="A0A3Q7ILA5"/>
<dbReference type="PROSITE" id="PS51667">
    <property type="entry name" value="WRC"/>
    <property type="match status" value="1"/>
</dbReference>
<dbReference type="Pfam" id="PF08880">
    <property type="entry name" value="QLQ"/>
    <property type="match status" value="1"/>
</dbReference>
<dbReference type="PROSITE" id="PS51666">
    <property type="entry name" value="QLQ"/>
    <property type="match status" value="1"/>
</dbReference>
<organism evidence="8">
    <name type="scientific">Solanum lycopersicum</name>
    <name type="common">Tomato</name>
    <name type="synonym">Lycopersicon esculentum</name>
    <dbReference type="NCBI Taxonomy" id="4081"/>
    <lineage>
        <taxon>Eukaryota</taxon>
        <taxon>Viridiplantae</taxon>
        <taxon>Streptophyta</taxon>
        <taxon>Embryophyta</taxon>
        <taxon>Tracheophyta</taxon>
        <taxon>Spermatophyta</taxon>
        <taxon>Magnoliopsida</taxon>
        <taxon>eudicotyledons</taxon>
        <taxon>Gunneridae</taxon>
        <taxon>Pentapetalae</taxon>
        <taxon>asterids</taxon>
        <taxon>lamiids</taxon>
        <taxon>Solanales</taxon>
        <taxon>Solanaceae</taxon>
        <taxon>Solanoideae</taxon>
        <taxon>Solaneae</taxon>
        <taxon>Solanum</taxon>
        <taxon>Solanum subgen. Lycopersicon</taxon>
    </lineage>
</organism>
<dbReference type="GO" id="GO:0005634">
    <property type="term" value="C:nucleus"/>
    <property type="evidence" value="ECO:0007669"/>
    <property type="project" value="UniProtKB-SubCell"/>
</dbReference>
<keyword evidence="9" id="KW-1185">Reference proteome</keyword>
<name>A0A3Q7ILA5_SOLLC</name>
<evidence type="ECO:0000313" key="8">
    <source>
        <dbReference type="EnsemblPlants" id="Solyc08g068760.1.1.1"/>
    </source>
</evidence>
<keyword evidence="5" id="KW-0805">Transcription regulation</keyword>
<keyword evidence="5" id="KW-0010">Activator</keyword>
<evidence type="ECO:0000259" key="7">
    <source>
        <dbReference type="PROSITE" id="PS51667"/>
    </source>
</evidence>
<accession>A0A3Q7ILA5</accession>
<feature type="domain" description="WRC" evidence="7">
    <location>
        <begin position="105"/>
        <end position="151"/>
    </location>
</feature>
<evidence type="ECO:0000256" key="3">
    <source>
        <dbReference type="ARBA" id="ARBA00023242"/>
    </source>
</evidence>
<evidence type="ECO:0000256" key="1">
    <source>
        <dbReference type="ARBA" id="ARBA00004123"/>
    </source>
</evidence>
<sequence>MENSKNCYTICSTDEANLLPLPPSTAVVRSFDVATNSQGMATALGYPFTWAQWKELDRQAMIYKYMVSAMSVPPDLLLSIFSGASHTTSATGSVQGQRYTTNIRDLEPGRCKRTDGKNWRCSRDVAPHKKSCEHHMHRGLSILKDGNLIQVYIYF</sequence>
<reference evidence="8" key="1">
    <citation type="journal article" date="2012" name="Nature">
        <title>The tomato genome sequence provides insights into fleshy fruit evolution.</title>
        <authorList>
            <consortium name="Tomato Genome Consortium"/>
        </authorList>
    </citation>
    <scope>NUCLEOTIDE SEQUENCE [LARGE SCALE GENOMIC DNA]</scope>
    <source>
        <strain evidence="8">cv. Heinz 1706</strain>
    </source>
</reference>
<evidence type="ECO:0000313" key="9">
    <source>
        <dbReference type="Proteomes" id="UP000004994"/>
    </source>
</evidence>